<evidence type="ECO:0000256" key="2">
    <source>
        <dbReference type="ARBA" id="ARBA00012438"/>
    </source>
</evidence>
<name>A0A1H2HYE8_9GAMM</name>
<dbReference type="EMBL" id="LT629787">
    <property type="protein sequence ID" value="SDU36779.1"/>
    <property type="molecule type" value="Genomic_DNA"/>
</dbReference>
<evidence type="ECO:0000256" key="3">
    <source>
        <dbReference type="ARBA" id="ARBA00022553"/>
    </source>
</evidence>
<dbReference type="PROSITE" id="PS50109">
    <property type="entry name" value="HIS_KIN"/>
    <property type="match status" value="1"/>
</dbReference>
<dbReference type="Gene3D" id="1.10.287.130">
    <property type="match status" value="1"/>
</dbReference>
<dbReference type="InterPro" id="IPR004358">
    <property type="entry name" value="Sig_transdc_His_kin-like_C"/>
</dbReference>
<gene>
    <name evidence="5" type="ORF">SAMN05216210_3403</name>
</gene>
<dbReference type="CDD" id="cd00075">
    <property type="entry name" value="HATPase"/>
    <property type="match status" value="1"/>
</dbReference>
<dbReference type="STRING" id="1434072.SAMN05216210_3403"/>
<dbReference type="PANTHER" id="PTHR43547:SF2">
    <property type="entry name" value="HYBRID SIGNAL TRANSDUCTION HISTIDINE KINASE C"/>
    <property type="match status" value="1"/>
</dbReference>
<dbReference type="PANTHER" id="PTHR43547">
    <property type="entry name" value="TWO-COMPONENT HISTIDINE KINASE"/>
    <property type="match status" value="1"/>
</dbReference>
<sequence length="381" mass="42155">MRLHEFISANLETILKEWENFARANQPSEANLKTRELRDHARAMLENIAGVLKAGRSLPDHSIEPADSRDDADSAAEVHADERLDAGFSISLLVAEYRSLRASVLRLWFSDTTVFSAENADDIVRFNEALDHTLTESVARYSESVLENSDLFVGMLGHDLRSPLQVIEFGADKLKKLEDADDKPNKMAPVVNGSLYRMKMMLDNLMDFTESRIGKGVRISIGETDAAEITRNLVDEFRSVHDDCRFQHHAYGDCTGNWDGLRVGQICQNLIGNALQHGAEQGEISVTCEGTPDAVVLTVKNDGEPIPLANQKVIFELANRKHYQAGNPNKNLGLGLYIVRELVKAHHGDISVTSAADTGTVFRVELPKASALATRHLASRI</sequence>
<keyword evidence="3" id="KW-0597">Phosphoprotein</keyword>
<dbReference type="InterPro" id="IPR003594">
    <property type="entry name" value="HATPase_dom"/>
</dbReference>
<dbReference type="InterPro" id="IPR036890">
    <property type="entry name" value="HATPase_C_sf"/>
</dbReference>
<dbReference type="AlphaFoldDB" id="A0A1H2HYE8"/>
<dbReference type="GO" id="GO:0000155">
    <property type="term" value="F:phosphorelay sensor kinase activity"/>
    <property type="evidence" value="ECO:0007669"/>
    <property type="project" value="InterPro"/>
</dbReference>
<dbReference type="InterPro" id="IPR003661">
    <property type="entry name" value="HisK_dim/P_dom"/>
</dbReference>
<dbReference type="Gene3D" id="3.30.565.10">
    <property type="entry name" value="Histidine kinase-like ATPase, C-terminal domain"/>
    <property type="match status" value="1"/>
</dbReference>
<feature type="domain" description="Histidine kinase" evidence="4">
    <location>
        <begin position="155"/>
        <end position="370"/>
    </location>
</feature>
<dbReference type="Gene3D" id="1.10.490.70">
    <property type="entry name" value="Histidine kinase N-terminal domain"/>
    <property type="match status" value="1"/>
</dbReference>
<dbReference type="RefSeq" id="WP_092389224.1">
    <property type="nucleotide sequence ID" value="NZ_LT629787.1"/>
</dbReference>
<protein>
    <recommendedName>
        <fullName evidence="2">histidine kinase</fullName>
        <ecNumber evidence="2">2.7.13.3</ecNumber>
    </recommendedName>
</protein>
<dbReference type="Pfam" id="PF14361">
    <property type="entry name" value="RsbRD_N"/>
    <property type="match status" value="1"/>
</dbReference>
<dbReference type="SMART" id="SM00387">
    <property type="entry name" value="HATPase_c"/>
    <property type="match status" value="1"/>
</dbReference>
<keyword evidence="6" id="KW-1185">Reference proteome</keyword>
<dbReference type="InterPro" id="IPR005467">
    <property type="entry name" value="His_kinase_dom"/>
</dbReference>
<evidence type="ECO:0000313" key="5">
    <source>
        <dbReference type="EMBL" id="SDU36779.1"/>
    </source>
</evidence>
<evidence type="ECO:0000256" key="1">
    <source>
        <dbReference type="ARBA" id="ARBA00000085"/>
    </source>
</evidence>
<dbReference type="PRINTS" id="PR00344">
    <property type="entry name" value="BCTRLSENSOR"/>
</dbReference>
<accession>A0A1H2HYE8</accession>
<dbReference type="InterPro" id="IPR025751">
    <property type="entry name" value="RsbRD_N_dom"/>
</dbReference>
<evidence type="ECO:0000313" key="6">
    <source>
        <dbReference type="Proteomes" id="UP000243924"/>
    </source>
</evidence>
<dbReference type="InterPro" id="IPR036097">
    <property type="entry name" value="HisK_dim/P_sf"/>
</dbReference>
<dbReference type="Proteomes" id="UP000243924">
    <property type="component" value="Chromosome I"/>
</dbReference>
<evidence type="ECO:0000259" key="4">
    <source>
        <dbReference type="PROSITE" id="PS50109"/>
    </source>
</evidence>
<reference evidence="6" key="1">
    <citation type="submission" date="2016-10" db="EMBL/GenBank/DDBJ databases">
        <authorList>
            <person name="Varghese N."/>
            <person name="Submissions S."/>
        </authorList>
    </citation>
    <scope>NUCLEOTIDE SEQUENCE [LARGE SCALE GENOMIC DNA]</scope>
    <source>
        <strain evidence="6">CECT 8338</strain>
    </source>
</reference>
<dbReference type="OrthoDB" id="8807260at2"/>
<dbReference type="SUPFAM" id="SSF55874">
    <property type="entry name" value="ATPase domain of HSP90 chaperone/DNA topoisomerase II/histidine kinase"/>
    <property type="match status" value="1"/>
</dbReference>
<dbReference type="EC" id="2.7.13.3" evidence="2"/>
<proteinExistence type="predicted"/>
<dbReference type="CDD" id="cd00082">
    <property type="entry name" value="HisKA"/>
    <property type="match status" value="1"/>
</dbReference>
<organism evidence="5 6">
    <name type="scientific">Halopseudomonas salegens</name>
    <dbReference type="NCBI Taxonomy" id="1434072"/>
    <lineage>
        <taxon>Bacteria</taxon>
        <taxon>Pseudomonadati</taxon>
        <taxon>Pseudomonadota</taxon>
        <taxon>Gammaproteobacteria</taxon>
        <taxon>Pseudomonadales</taxon>
        <taxon>Pseudomonadaceae</taxon>
        <taxon>Halopseudomonas</taxon>
    </lineage>
</organism>
<dbReference type="SUPFAM" id="SSF47384">
    <property type="entry name" value="Homodimeric domain of signal transducing histidine kinase"/>
    <property type="match status" value="1"/>
</dbReference>
<dbReference type="Pfam" id="PF02518">
    <property type="entry name" value="HATPase_c"/>
    <property type="match status" value="1"/>
</dbReference>
<comment type="catalytic activity">
    <reaction evidence="1">
        <text>ATP + protein L-histidine = ADP + protein N-phospho-L-histidine.</text>
        <dbReference type="EC" id="2.7.13.3"/>
    </reaction>
</comment>